<keyword evidence="1" id="KW-0472">Membrane</keyword>
<keyword evidence="1" id="KW-1133">Transmembrane helix</keyword>
<reference evidence="2" key="1">
    <citation type="submission" date="2020-04" db="EMBL/GenBank/DDBJ databases">
        <authorList>
            <person name="Chiriac C."/>
            <person name="Salcher M."/>
            <person name="Ghai R."/>
            <person name="Kavagutti S V."/>
        </authorList>
    </citation>
    <scope>NUCLEOTIDE SEQUENCE</scope>
</reference>
<gene>
    <name evidence="2" type="ORF">UFOVP123_27</name>
</gene>
<feature type="transmembrane region" description="Helical" evidence="1">
    <location>
        <begin position="12"/>
        <end position="31"/>
    </location>
</feature>
<protein>
    <submittedName>
        <fullName evidence="2">Uncharacterized protein</fullName>
    </submittedName>
</protein>
<evidence type="ECO:0000256" key="1">
    <source>
        <dbReference type="SAM" id="Phobius"/>
    </source>
</evidence>
<organism evidence="2">
    <name type="scientific">uncultured Caudovirales phage</name>
    <dbReference type="NCBI Taxonomy" id="2100421"/>
    <lineage>
        <taxon>Viruses</taxon>
        <taxon>Duplodnaviria</taxon>
        <taxon>Heunggongvirae</taxon>
        <taxon>Uroviricota</taxon>
        <taxon>Caudoviricetes</taxon>
        <taxon>Peduoviridae</taxon>
        <taxon>Maltschvirus</taxon>
        <taxon>Maltschvirus maltsch</taxon>
    </lineage>
</organism>
<keyword evidence="1" id="KW-0812">Transmembrane</keyword>
<sequence>MNVYQKNFDLFLKIFCYVCAAWWFLDLLYVLPQPIADKVLKFVLAKLPF</sequence>
<proteinExistence type="predicted"/>
<accession>A0A6J5LGC5</accession>
<name>A0A6J5LGC5_9CAUD</name>
<evidence type="ECO:0000313" key="2">
    <source>
        <dbReference type="EMBL" id="CAB4130709.1"/>
    </source>
</evidence>
<dbReference type="EMBL" id="LR796244">
    <property type="protein sequence ID" value="CAB4130709.1"/>
    <property type="molecule type" value="Genomic_DNA"/>
</dbReference>